<evidence type="ECO:0000313" key="7">
    <source>
        <dbReference type="EMBL" id="MDQ0204143.1"/>
    </source>
</evidence>
<evidence type="ECO:0000256" key="3">
    <source>
        <dbReference type="ARBA" id="ARBA00023027"/>
    </source>
</evidence>
<keyword evidence="2 4" id="KW-0560">Oxidoreductase</keyword>
<dbReference type="EC" id="1.1.1.369" evidence="4"/>
<evidence type="ECO:0000256" key="2">
    <source>
        <dbReference type="ARBA" id="ARBA00023002"/>
    </source>
</evidence>
<feature type="domain" description="Gfo/Idh/MocA-like oxidoreductase C-terminal" evidence="6">
    <location>
        <begin position="137"/>
        <end position="324"/>
    </location>
</feature>
<dbReference type="PANTHER" id="PTHR43593">
    <property type="match status" value="1"/>
</dbReference>
<gene>
    <name evidence="4" type="primary">iolG</name>
    <name evidence="7" type="ORF">J2S01_001868</name>
</gene>
<dbReference type="GO" id="GO:0050112">
    <property type="term" value="F:inositol 2-dehydrogenase (NAD+) activity"/>
    <property type="evidence" value="ECO:0007669"/>
    <property type="project" value="UniProtKB-EC"/>
</dbReference>
<dbReference type="Pfam" id="PF01408">
    <property type="entry name" value="GFO_IDH_MocA"/>
    <property type="match status" value="1"/>
</dbReference>
<dbReference type="Gene3D" id="3.40.50.720">
    <property type="entry name" value="NAD(P)-binding Rossmann-like Domain"/>
    <property type="match status" value="1"/>
</dbReference>
<proteinExistence type="inferred from homology"/>
<dbReference type="EMBL" id="JAUSUE010000013">
    <property type="protein sequence ID" value="MDQ0204143.1"/>
    <property type="molecule type" value="Genomic_DNA"/>
</dbReference>
<keyword evidence="3 4" id="KW-0520">NAD</keyword>
<dbReference type="Gene3D" id="3.30.360.10">
    <property type="entry name" value="Dihydrodipicolinate Reductase, domain 2"/>
    <property type="match status" value="1"/>
</dbReference>
<feature type="domain" description="Gfo/Idh/MocA-like oxidoreductase N-terminal" evidence="5">
    <location>
        <begin position="5"/>
        <end position="125"/>
    </location>
</feature>
<comment type="function">
    <text evidence="4">Involved in the oxidation of myo-inositol (MI) and D-chiro-inositol (DCI) to 2-keto-myo-inositol (2KMI or 2-inosose) and 1-keto-D-chiro-inositol (1KDCI), respectively.</text>
</comment>
<protein>
    <recommendedName>
        <fullName evidence="4">Inositol 2-dehydrogenase/D-chiro-inositol 3-dehydrogenase</fullName>
        <ecNumber evidence="4">1.1.1.18</ecNumber>
        <ecNumber evidence="4">1.1.1.369</ecNumber>
    </recommendedName>
    <alternativeName>
        <fullName evidence="4">Myo-inositol 2-dehydrogenase/D-chiro-inositol 3-dehydrogenase</fullName>
        <shortName evidence="4">MI 2-dehydrogenase/DCI 3-dehydrogenase</shortName>
    </alternativeName>
</protein>
<accession>A0ABT9Y8H6</accession>
<comment type="pathway">
    <text evidence="4">Polyol metabolism; myo-inositol degradation into acetyl-CoA; acetyl-CoA from myo-inositol: step 1/7.</text>
</comment>
<dbReference type="InterPro" id="IPR000683">
    <property type="entry name" value="Gfo/Idh/MocA-like_OxRdtase_N"/>
</dbReference>
<evidence type="ECO:0000256" key="1">
    <source>
        <dbReference type="ARBA" id="ARBA00010928"/>
    </source>
</evidence>
<name>A0ABT9Y8H6_9FIRM</name>
<comment type="caution">
    <text evidence="7">The sequence shown here is derived from an EMBL/GenBank/DDBJ whole genome shotgun (WGS) entry which is preliminary data.</text>
</comment>
<dbReference type="InterPro" id="IPR023794">
    <property type="entry name" value="MI/DCI_dehydrogenase"/>
</dbReference>
<comment type="catalytic activity">
    <reaction evidence="4">
        <text>1D-chiro-inositol + NAD(+) = scyllo-inosine + NADH + H(+)</text>
        <dbReference type="Rhea" id="RHEA:25832"/>
        <dbReference type="ChEBI" id="CHEBI:15378"/>
        <dbReference type="ChEBI" id="CHEBI:27372"/>
        <dbReference type="ChEBI" id="CHEBI:50920"/>
        <dbReference type="ChEBI" id="CHEBI:57540"/>
        <dbReference type="ChEBI" id="CHEBI:57945"/>
        <dbReference type="EC" id="1.1.1.369"/>
    </reaction>
</comment>
<dbReference type="InterPro" id="IPR036291">
    <property type="entry name" value="NAD(P)-bd_dom_sf"/>
</dbReference>
<evidence type="ECO:0000313" key="8">
    <source>
        <dbReference type="Proteomes" id="UP001239167"/>
    </source>
</evidence>
<dbReference type="HAMAP" id="MF_01671">
    <property type="entry name" value="IolG"/>
    <property type="match status" value="1"/>
</dbReference>
<sequence length="336" mass="37566">MEKNLNIGIVGTGAIGRTHIERINRKLQGAKVTACADANLDFCRSVAEKYGLKVYENGEDMIADDKINAVIVTTLDAFHEEYVLAAIKAGKFVFCEKPLAPEAQACRRIAEAEIAARRQLVQVGFMRRYDPGYRQLKALIESGEYGSPLMLHCAHRNPDAPGFTTDMPVENSMIHEIDVLRWLIGENYISAEVVFPKTTKYAQGALKDPQIMYLTTESGIRIDVESFVNCRYGYDIKCEVVCEEGSLNLPEPANAMVRSKASRMTPICRDWSERFIEAYNVEFQEWINSCRAGVVNGPSAWDGYLGQVAAKAASKARDTQTRIAIKTEPTPDFYKK</sequence>
<evidence type="ECO:0000259" key="6">
    <source>
        <dbReference type="Pfam" id="PF02894"/>
    </source>
</evidence>
<organism evidence="7 8">
    <name type="scientific">Pectinatus haikarae</name>
    <dbReference type="NCBI Taxonomy" id="349096"/>
    <lineage>
        <taxon>Bacteria</taxon>
        <taxon>Bacillati</taxon>
        <taxon>Bacillota</taxon>
        <taxon>Negativicutes</taxon>
        <taxon>Selenomonadales</taxon>
        <taxon>Selenomonadaceae</taxon>
        <taxon>Pectinatus</taxon>
    </lineage>
</organism>
<dbReference type="PANTHER" id="PTHR43593:SF1">
    <property type="entry name" value="INOSITOL 2-DEHYDROGENASE"/>
    <property type="match status" value="1"/>
</dbReference>
<comment type="catalytic activity">
    <reaction evidence="4">
        <text>myo-inositol + NAD(+) = scyllo-inosose + NADH + H(+)</text>
        <dbReference type="Rhea" id="RHEA:16949"/>
        <dbReference type="ChEBI" id="CHEBI:15378"/>
        <dbReference type="ChEBI" id="CHEBI:17268"/>
        <dbReference type="ChEBI" id="CHEBI:17811"/>
        <dbReference type="ChEBI" id="CHEBI:57540"/>
        <dbReference type="ChEBI" id="CHEBI:57945"/>
        <dbReference type="EC" id="1.1.1.18"/>
    </reaction>
</comment>
<dbReference type="Pfam" id="PF02894">
    <property type="entry name" value="GFO_IDH_MocA_C"/>
    <property type="match status" value="1"/>
</dbReference>
<comment type="similarity">
    <text evidence="1 4">Belongs to the Gfo/Idh/MocA family.</text>
</comment>
<dbReference type="EC" id="1.1.1.18" evidence="4"/>
<keyword evidence="8" id="KW-1185">Reference proteome</keyword>
<dbReference type="RefSeq" id="WP_307224352.1">
    <property type="nucleotide sequence ID" value="NZ_CP116940.1"/>
</dbReference>
<dbReference type="SUPFAM" id="SSF55347">
    <property type="entry name" value="Glyceraldehyde-3-phosphate dehydrogenase-like, C-terminal domain"/>
    <property type="match status" value="1"/>
</dbReference>
<dbReference type="Proteomes" id="UP001239167">
    <property type="component" value="Unassembled WGS sequence"/>
</dbReference>
<dbReference type="SUPFAM" id="SSF51735">
    <property type="entry name" value="NAD(P)-binding Rossmann-fold domains"/>
    <property type="match status" value="1"/>
</dbReference>
<dbReference type="InterPro" id="IPR050424">
    <property type="entry name" value="Gfo-Idh-MocA_inositol_DH"/>
</dbReference>
<evidence type="ECO:0000259" key="5">
    <source>
        <dbReference type="Pfam" id="PF01408"/>
    </source>
</evidence>
<comment type="subunit">
    <text evidence="4">Homotetramer.</text>
</comment>
<reference evidence="7 8" key="1">
    <citation type="submission" date="2023-07" db="EMBL/GenBank/DDBJ databases">
        <title>Genomic Encyclopedia of Type Strains, Phase IV (KMG-IV): sequencing the most valuable type-strain genomes for metagenomic binning, comparative biology and taxonomic classification.</title>
        <authorList>
            <person name="Goeker M."/>
        </authorList>
    </citation>
    <scope>NUCLEOTIDE SEQUENCE [LARGE SCALE GENOMIC DNA]</scope>
    <source>
        <strain evidence="7 8">DSM 16980</strain>
    </source>
</reference>
<evidence type="ECO:0000256" key="4">
    <source>
        <dbReference type="HAMAP-Rule" id="MF_01671"/>
    </source>
</evidence>
<dbReference type="InterPro" id="IPR004104">
    <property type="entry name" value="Gfo/Idh/MocA-like_OxRdtase_C"/>
</dbReference>